<feature type="domain" description="ParB-related ThiF-related cassette protein E" evidence="2">
    <location>
        <begin position="2"/>
        <end position="155"/>
    </location>
</feature>
<name>A0A1K2IRD9_9FLAO</name>
<dbReference type="STRING" id="369401.SAMN05428642_105146"/>
<dbReference type="Proteomes" id="UP000182544">
    <property type="component" value="Unassembled WGS sequence"/>
</dbReference>
<dbReference type="RefSeq" id="WP_072403599.1">
    <property type="nucleotide sequence ID" value="NZ_FPKV01000005.1"/>
</dbReference>
<protein>
    <submittedName>
        <fullName evidence="3">PRTRC system protein E</fullName>
    </submittedName>
</protein>
<dbReference type="InterPro" id="IPR022273">
    <property type="entry name" value="PRTRC_protein-E"/>
</dbReference>
<gene>
    <name evidence="3" type="ORF">SAMN05428642_105146</name>
</gene>
<feature type="region of interest" description="Disordered" evidence="1">
    <location>
        <begin position="86"/>
        <end position="107"/>
    </location>
</feature>
<evidence type="ECO:0000313" key="4">
    <source>
        <dbReference type="Proteomes" id="UP000182544"/>
    </source>
</evidence>
<organism evidence="3 4">
    <name type="scientific">Flaviramulus basaltis</name>
    <dbReference type="NCBI Taxonomy" id="369401"/>
    <lineage>
        <taxon>Bacteria</taxon>
        <taxon>Pseudomonadati</taxon>
        <taxon>Bacteroidota</taxon>
        <taxon>Flavobacteriia</taxon>
        <taxon>Flavobacteriales</taxon>
        <taxon>Flavobacteriaceae</taxon>
        <taxon>Flaviramulus</taxon>
    </lineage>
</organism>
<dbReference type="NCBIfam" id="TIGR03741">
    <property type="entry name" value="PRTRC_E"/>
    <property type="match status" value="1"/>
</dbReference>
<evidence type="ECO:0000256" key="1">
    <source>
        <dbReference type="SAM" id="MobiDB-lite"/>
    </source>
</evidence>
<evidence type="ECO:0000259" key="2">
    <source>
        <dbReference type="Pfam" id="PF19556"/>
    </source>
</evidence>
<dbReference type="OrthoDB" id="1437762at2"/>
<proteinExistence type="predicted"/>
<keyword evidence="4" id="KW-1185">Reference proteome</keyword>
<dbReference type="Pfam" id="PF19556">
    <property type="entry name" value="PRTRC_E"/>
    <property type="match status" value="1"/>
</dbReference>
<reference evidence="3 4" key="1">
    <citation type="submission" date="2016-10" db="EMBL/GenBank/DDBJ databases">
        <authorList>
            <person name="de Groot N.N."/>
        </authorList>
    </citation>
    <scope>NUCLEOTIDE SEQUENCE [LARGE SCALE GENOMIC DNA]</scope>
    <source>
        <strain evidence="3 4">DSM 18180</strain>
    </source>
</reference>
<evidence type="ECO:0000313" key="3">
    <source>
        <dbReference type="EMBL" id="SFZ94870.1"/>
    </source>
</evidence>
<feature type="compositionally biased region" description="Basic and acidic residues" evidence="1">
    <location>
        <begin position="91"/>
        <end position="107"/>
    </location>
</feature>
<dbReference type="EMBL" id="FPKV01000005">
    <property type="protein sequence ID" value="SFZ94870.1"/>
    <property type="molecule type" value="Genomic_DNA"/>
</dbReference>
<accession>A0A1K2IRD9</accession>
<sequence length="166" mass="18789">MNQFFASLKKTGIQQLGMSITFENEMVSVSILPNSKENKLKSMKPLVLSASIEEMDEKFFETIQKPLEKTRKAFDNVESYQASLKTKASVSKKEGAKKPKDSISKKHTELQTFIKGKNFNALKDHEKATQMAKGILALNPEHKEAQKIVEQMAQYESQNLFQDASN</sequence>
<dbReference type="AlphaFoldDB" id="A0A1K2IRD9"/>